<dbReference type="UniPathway" id="UPA00276">
    <property type="reaction ID" value="UER00406"/>
</dbReference>
<dbReference type="EC" id="2.7.7.2" evidence="5"/>
<comment type="similarity">
    <text evidence="3">Belongs to the RibF family.</text>
</comment>
<evidence type="ECO:0000313" key="17">
    <source>
        <dbReference type="EMBL" id="VBB69379.1"/>
    </source>
</evidence>
<gene>
    <name evidence="17" type="ORF">RIEGSTA812A_PEG_852</name>
</gene>
<dbReference type="GO" id="GO:0006747">
    <property type="term" value="P:FAD biosynthetic process"/>
    <property type="evidence" value="ECO:0007669"/>
    <property type="project" value="UniProtKB-UniPathway"/>
</dbReference>
<keyword evidence="11" id="KW-0547">Nucleotide-binding</keyword>
<dbReference type="GO" id="GO:0005524">
    <property type="term" value="F:ATP binding"/>
    <property type="evidence" value="ECO:0007669"/>
    <property type="project" value="UniProtKB-KW"/>
</dbReference>
<evidence type="ECO:0000256" key="5">
    <source>
        <dbReference type="ARBA" id="ARBA00012393"/>
    </source>
</evidence>
<keyword evidence="10 17" id="KW-0548">Nucleotidyltransferase</keyword>
<evidence type="ECO:0000256" key="3">
    <source>
        <dbReference type="ARBA" id="ARBA00010214"/>
    </source>
</evidence>
<dbReference type="SMART" id="SM00904">
    <property type="entry name" value="Flavokinase"/>
    <property type="match status" value="1"/>
</dbReference>
<evidence type="ECO:0000256" key="11">
    <source>
        <dbReference type="ARBA" id="ARBA00022741"/>
    </source>
</evidence>
<evidence type="ECO:0000256" key="14">
    <source>
        <dbReference type="ARBA" id="ARBA00022840"/>
    </source>
</evidence>
<evidence type="ECO:0000256" key="8">
    <source>
        <dbReference type="ARBA" id="ARBA00022643"/>
    </source>
</evidence>
<evidence type="ECO:0000256" key="2">
    <source>
        <dbReference type="ARBA" id="ARBA00005201"/>
    </source>
</evidence>
<dbReference type="Gene3D" id="3.40.50.620">
    <property type="entry name" value="HUPs"/>
    <property type="match status" value="1"/>
</dbReference>
<evidence type="ECO:0000256" key="7">
    <source>
        <dbReference type="ARBA" id="ARBA00022630"/>
    </source>
</evidence>
<dbReference type="SUPFAM" id="SSF52374">
    <property type="entry name" value="Nucleotidylyl transferase"/>
    <property type="match status" value="1"/>
</dbReference>
<dbReference type="AlphaFoldDB" id="A0A484H5T9"/>
<dbReference type="PANTHER" id="PTHR22749:SF6">
    <property type="entry name" value="RIBOFLAVIN KINASE"/>
    <property type="match status" value="1"/>
</dbReference>
<keyword evidence="13" id="KW-0274">FAD</keyword>
<dbReference type="EMBL" id="LR026963">
    <property type="protein sequence ID" value="VBB69379.1"/>
    <property type="molecule type" value="Genomic_DNA"/>
</dbReference>
<dbReference type="NCBIfam" id="NF004160">
    <property type="entry name" value="PRK05627.1-3"/>
    <property type="match status" value="1"/>
</dbReference>
<dbReference type="GO" id="GO:0008531">
    <property type="term" value="F:riboflavin kinase activity"/>
    <property type="evidence" value="ECO:0007669"/>
    <property type="project" value="UniProtKB-EC"/>
</dbReference>
<proteinExistence type="inferred from homology"/>
<dbReference type="SUPFAM" id="SSF82114">
    <property type="entry name" value="Riboflavin kinase-like"/>
    <property type="match status" value="1"/>
</dbReference>
<dbReference type="CDD" id="cd02064">
    <property type="entry name" value="FAD_synthetase_N"/>
    <property type="match status" value="1"/>
</dbReference>
<dbReference type="InterPro" id="IPR015864">
    <property type="entry name" value="FAD_synthase"/>
</dbReference>
<dbReference type="GO" id="GO:0009231">
    <property type="term" value="P:riboflavin biosynthetic process"/>
    <property type="evidence" value="ECO:0007669"/>
    <property type="project" value="InterPro"/>
</dbReference>
<protein>
    <recommendedName>
        <fullName evidence="6">Bifunctional riboflavin kinase/FMN adenylyltransferase</fullName>
        <ecNumber evidence="4">2.7.1.26</ecNumber>
        <ecNumber evidence="5">2.7.7.2</ecNumber>
    </recommendedName>
</protein>
<keyword evidence="12 17" id="KW-0418">Kinase</keyword>
<dbReference type="EC" id="2.7.1.26" evidence="4"/>
<dbReference type="InterPro" id="IPR023468">
    <property type="entry name" value="Riboflavin_kinase"/>
</dbReference>
<evidence type="ECO:0000256" key="4">
    <source>
        <dbReference type="ARBA" id="ARBA00012105"/>
    </source>
</evidence>
<evidence type="ECO:0000259" key="16">
    <source>
        <dbReference type="SMART" id="SM00904"/>
    </source>
</evidence>
<evidence type="ECO:0000256" key="13">
    <source>
        <dbReference type="ARBA" id="ARBA00022827"/>
    </source>
</evidence>
<reference evidence="17" key="1">
    <citation type="submission" date="2018-10" db="EMBL/GenBank/DDBJ databases">
        <authorList>
            <person name="Gruber-Vodicka H."/>
            <person name="Jaeckle O."/>
        </authorList>
    </citation>
    <scope>NUCLEOTIDE SEQUENCE</scope>
</reference>
<comment type="pathway">
    <text evidence="1">Cofactor biosynthesis; FAD biosynthesis; FAD from FMN: step 1/1.</text>
</comment>
<evidence type="ECO:0000256" key="9">
    <source>
        <dbReference type="ARBA" id="ARBA00022679"/>
    </source>
</evidence>
<keyword evidence="9 17" id="KW-0808">Transferase</keyword>
<evidence type="ECO:0000256" key="12">
    <source>
        <dbReference type="ARBA" id="ARBA00022777"/>
    </source>
</evidence>
<dbReference type="InterPro" id="IPR014729">
    <property type="entry name" value="Rossmann-like_a/b/a_fold"/>
</dbReference>
<keyword evidence="7" id="KW-0285">Flavoprotein</keyword>
<feature type="domain" description="Riboflavin kinase" evidence="16">
    <location>
        <begin position="186"/>
        <end position="313"/>
    </location>
</feature>
<dbReference type="PIRSF" id="PIRSF004491">
    <property type="entry name" value="FAD_Synth"/>
    <property type="match status" value="1"/>
</dbReference>
<dbReference type="GO" id="GO:0009398">
    <property type="term" value="P:FMN biosynthetic process"/>
    <property type="evidence" value="ECO:0007669"/>
    <property type="project" value="UniProtKB-UniPathway"/>
</dbReference>
<dbReference type="Pfam" id="PF06574">
    <property type="entry name" value="FAD_syn"/>
    <property type="match status" value="1"/>
</dbReference>
<evidence type="ECO:0000256" key="15">
    <source>
        <dbReference type="ARBA" id="ARBA00023268"/>
    </source>
</evidence>
<dbReference type="InterPro" id="IPR023465">
    <property type="entry name" value="Riboflavin_kinase_dom_sf"/>
</dbReference>
<organism evidence="17">
    <name type="scientific">invertebrate metagenome</name>
    <dbReference type="NCBI Taxonomy" id="1711999"/>
    <lineage>
        <taxon>unclassified sequences</taxon>
        <taxon>metagenomes</taxon>
        <taxon>organismal metagenomes</taxon>
    </lineage>
</organism>
<dbReference type="Gene3D" id="2.40.30.30">
    <property type="entry name" value="Riboflavin kinase-like"/>
    <property type="match status" value="1"/>
</dbReference>
<dbReference type="Pfam" id="PF01687">
    <property type="entry name" value="Flavokinase"/>
    <property type="match status" value="1"/>
</dbReference>
<accession>A0A484H5T9</accession>
<dbReference type="PANTHER" id="PTHR22749">
    <property type="entry name" value="RIBOFLAVIN KINASE/FMN ADENYLYLTRANSFERASE"/>
    <property type="match status" value="1"/>
</dbReference>
<dbReference type="UniPathway" id="UPA00277">
    <property type="reaction ID" value="UER00407"/>
</dbReference>
<dbReference type="InterPro" id="IPR015865">
    <property type="entry name" value="Riboflavin_kinase_bac/euk"/>
</dbReference>
<sequence>MTMRLFRHYTELPTEVRGSVVVLGNFDGVHLGHQAVIATARDIGLAAAMPVGVMTFEPHPRAVLAKDKDSFRLTPFRTKARTLEALGVDFLIAQHFDLKFARHTAAEFVDHVLVEGIGARHVVVGYDYLFGQGRSGNVTVLEALGRSRGFAVTAVPPVRSATGVTYSSTQVRTCLVEGRPRDAAWLLGRYFEVEGRVEYGDQWGRWLGYPTANLYLGEYQKPRIGVYAVRVGLDKRGETLWQNGVANYGYRPSVEGRTPLLEVHLLDFAENIYRRRLRVALVEFLRPERRFDGLEALRAQIATDVAQARTILHRLLLSNHAIALDSPIRTVWESTNHTLTSSMNHREGVRGVH</sequence>
<dbReference type="NCBIfam" id="TIGR00083">
    <property type="entry name" value="ribF"/>
    <property type="match status" value="1"/>
</dbReference>
<keyword evidence="15" id="KW-0511">Multifunctional enzyme</keyword>
<dbReference type="GO" id="GO:0003919">
    <property type="term" value="F:FMN adenylyltransferase activity"/>
    <property type="evidence" value="ECO:0007669"/>
    <property type="project" value="UniProtKB-EC"/>
</dbReference>
<keyword evidence="14" id="KW-0067">ATP-binding</keyword>
<evidence type="ECO:0000256" key="6">
    <source>
        <dbReference type="ARBA" id="ARBA00018483"/>
    </source>
</evidence>
<dbReference type="FunFam" id="3.40.50.620:FF:000021">
    <property type="entry name" value="Riboflavin biosynthesis protein"/>
    <property type="match status" value="1"/>
</dbReference>
<dbReference type="InterPro" id="IPR002606">
    <property type="entry name" value="Riboflavin_kinase_bac"/>
</dbReference>
<evidence type="ECO:0000256" key="10">
    <source>
        <dbReference type="ARBA" id="ARBA00022695"/>
    </source>
</evidence>
<evidence type="ECO:0000256" key="1">
    <source>
        <dbReference type="ARBA" id="ARBA00004726"/>
    </source>
</evidence>
<name>A0A484H5T9_9ZZZZ</name>
<keyword evidence="8" id="KW-0288">FMN</keyword>
<comment type="pathway">
    <text evidence="2">Cofactor biosynthesis; FMN biosynthesis; FMN from riboflavin (ATP route): step 1/1.</text>
</comment>